<comment type="similarity">
    <text evidence="5">Belongs to the glutamate--cysteine ligase type 2 family. YbdK subfamily.</text>
</comment>
<evidence type="ECO:0000313" key="6">
    <source>
        <dbReference type="EMBL" id="SHF80611.1"/>
    </source>
</evidence>
<evidence type="ECO:0000256" key="5">
    <source>
        <dbReference type="HAMAP-Rule" id="MF_01609"/>
    </source>
</evidence>
<protein>
    <recommendedName>
        <fullName evidence="5">Putative glutamate--cysteine ligase 2</fullName>
        <ecNumber evidence="5">6.3.2.2</ecNumber>
    </recommendedName>
    <alternativeName>
        <fullName evidence="5">Gamma-glutamylcysteine synthetase 2</fullName>
        <shortName evidence="5">GCS 2</shortName>
        <shortName evidence="5">Gamma-GCS 2</shortName>
    </alternativeName>
</protein>
<dbReference type="HAMAP" id="MF_01609">
    <property type="entry name" value="Glu_cys_ligase_2"/>
    <property type="match status" value="1"/>
</dbReference>
<keyword evidence="7" id="KW-1185">Reference proteome</keyword>
<dbReference type="InterPro" id="IPR006336">
    <property type="entry name" value="GCS2"/>
</dbReference>
<organism evidence="6 7">
    <name type="scientific">Jatrophihabitans endophyticus</name>
    <dbReference type="NCBI Taxonomy" id="1206085"/>
    <lineage>
        <taxon>Bacteria</taxon>
        <taxon>Bacillati</taxon>
        <taxon>Actinomycetota</taxon>
        <taxon>Actinomycetes</taxon>
        <taxon>Jatrophihabitantales</taxon>
        <taxon>Jatrophihabitantaceae</taxon>
        <taxon>Jatrophihabitans</taxon>
    </lineage>
</organism>
<dbReference type="Pfam" id="PF04107">
    <property type="entry name" value="GCS2"/>
    <property type="match status" value="1"/>
</dbReference>
<dbReference type="RefSeq" id="WP_073386438.1">
    <property type="nucleotide sequence ID" value="NZ_FQVU01000001.1"/>
</dbReference>
<dbReference type="SUPFAM" id="SSF55931">
    <property type="entry name" value="Glutamine synthetase/guanido kinase"/>
    <property type="match status" value="1"/>
</dbReference>
<evidence type="ECO:0000313" key="7">
    <source>
        <dbReference type="Proteomes" id="UP000186132"/>
    </source>
</evidence>
<evidence type="ECO:0000256" key="4">
    <source>
        <dbReference type="ARBA" id="ARBA00048819"/>
    </source>
</evidence>
<reference evidence="6 7" key="1">
    <citation type="submission" date="2016-11" db="EMBL/GenBank/DDBJ databases">
        <authorList>
            <person name="Jaros S."/>
            <person name="Januszkiewicz K."/>
            <person name="Wedrychowicz H."/>
        </authorList>
    </citation>
    <scope>NUCLEOTIDE SEQUENCE [LARGE SCALE GENOMIC DNA]</scope>
    <source>
        <strain evidence="6 7">DSM 45627</strain>
    </source>
</reference>
<dbReference type="GO" id="GO:0005524">
    <property type="term" value="F:ATP binding"/>
    <property type="evidence" value="ECO:0007669"/>
    <property type="project" value="UniProtKB-KW"/>
</dbReference>
<evidence type="ECO:0000256" key="2">
    <source>
        <dbReference type="ARBA" id="ARBA00022741"/>
    </source>
</evidence>
<dbReference type="PANTHER" id="PTHR36510">
    <property type="entry name" value="GLUTAMATE--CYSTEINE LIGASE 2-RELATED"/>
    <property type="match status" value="1"/>
</dbReference>
<dbReference type="STRING" id="1206085.SAMN05443575_0944"/>
<keyword evidence="3 5" id="KW-0067">ATP-binding</keyword>
<dbReference type="EC" id="6.3.2.2" evidence="5"/>
<dbReference type="GO" id="GO:0004357">
    <property type="term" value="F:glutamate-cysteine ligase activity"/>
    <property type="evidence" value="ECO:0007669"/>
    <property type="project" value="UniProtKB-EC"/>
</dbReference>
<dbReference type="NCBIfam" id="TIGR02050">
    <property type="entry name" value="gshA_cyan_rel"/>
    <property type="match status" value="1"/>
</dbReference>
<dbReference type="Proteomes" id="UP000186132">
    <property type="component" value="Unassembled WGS sequence"/>
</dbReference>
<dbReference type="Gene3D" id="3.30.590.20">
    <property type="match status" value="1"/>
</dbReference>
<dbReference type="AlphaFoldDB" id="A0A1M5ENE0"/>
<sequence>MRTVGVEEEFLLARRSGAGLAPVAEQAVPDSAPGSVYEHEFKREQAELASDPVTGLADLERQLRDRRRTLADRAATAGARLVASGTSPSADDATTVADERYERMQDTYAQVAAVQLVCGMHIHVAVDSPDEGIRVIDRIGPWLAVLLALSANSPFWAGLDTGYASYRTVLWGQWPTAGPTAPFGDHARYEQLVADLVTAGAAVDTGMIYFNARLSATYPTVEIRVADVCPRVEDAVVIAGLARALVDTAATSQLPQSRPELHRAASWRAARYGLDAELFSPGRTAPAPAWDVVAELLHLTHDALVATGDLDVVREGVAAIRRRGNGAVRQRAAHARTGSLAAVYDDLAELTAAGGRQLDGGA</sequence>
<dbReference type="InterPro" id="IPR011793">
    <property type="entry name" value="YbdK"/>
</dbReference>
<dbReference type="InterPro" id="IPR014746">
    <property type="entry name" value="Gln_synth/guanido_kin_cat_dom"/>
</dbReference>
<dbReference type="EMBL" id="FQVU01000001">
    <property type="protein sequence ID" value="SHF80611.1"/>
    <property type="molecule type" value="Genomic_DNA"/>
</dbReference>
<dbReference type="InterPro" id="IPR050141">
    <property type="entry name" value="GCL_type2/YbdK_subfam"/>
</dbReference>
<evidence type="ECO:0000256" key="1">
    <source>
        <dbReference type="ARBA" id="ARBA00022598"/>
    </source>
</evidence>
<comment type="function">
    <text evidence="5">ATP-dependent carboxylate-amine ligase which exhibits weak glutamate--cysteine ligase activity.</text>
</comment>
<keyword evidence="2 5" id="KW-0547">Nucleotide-binding</keyword>
<accession>A0A1M5ENE0</accession>
<comment type="catalytic activity">
    <reaction evidence="4 5">
        <text>L-cysteine + L-glutamate + ATP = gamma-L-glutamyl-L-cysteine + ADP + phosphate + H(+)</text>
        <dbReference type="Rhea" id="RHEA:13285"/>
        <dbReference type="ChEBI" id="CHEBI:15378"/>
        <dbReference type="ChEBI" id="CHEBI:29985"/>
        <dbReference type="ChEBI" id="CHEBI:30616"/>
        <dbReference type="ChEBI" id="CHEBI:35235"/>
        <dbReference type="ChEBI" id="CHEBI:43474"/>
        <dbReference type="ChEBI" id="CHEBI:58173"/>
        <dbReference type="ChEBI" id="CHEBI:456216"/>
        <dbReference type="EC" id="6.3.2.2"/>
    </reaction>
</comment>
<proteinExistence type="inferred from homology"/>
<dbReference type="PANTHER" id="PTHR36510:SF1">
    <property type="entry name" value="GLUTAMATE--CYSTEINE LIGASE 2-RELATED"/>
    <property type="match status" value="1"/>
</dbReference>
<dbReference type="GO" id="GO:0042398">
    <property type="term" value="P:modified amino acid biosynthetic process"/>
    <property type="evidence" value="ECO:0007669"/>
    <property type="project" value="InterPro"/>
</dbReference>
<dbReference type="OrthoDB" id="9803842at2"/>
<dbReference type="NCBIfam" id="NF010041">
    <property type="entry name" value="PRK13517.1-1"/>
    <property type="match status" value="1"/>
</dbReference>
<gene>
    <name evidence="6" type="ORF">SAMN05443575_0944</name>
</gene>
<keyword evidence="1 5" id="KW-0436">Ligase</keyword>
<name>A0A1M5ENE0_9ACTN</name>
<evidence type="ECO:0000256" key="3">
    <source>
        <dbReference type="ARBA" id="ARBA00022840"/>
    </source>
</evidence>